<reference evidence="3 4" key="2">
    <citation type="journal article" date="2019" name="G3 (Bethesda)">
        <title>Hybrid Assembly of the Genome of the Entomopathogenic Nematode Steinernema carpocapsae Identifies the X-Chromosome.</title>
        <authorList>
            <person name="Serra L."/>
            <person name="Macchietto M."/>
            <person name="Macias-Munoz A."/>
            <person name="McGill C.J."/>
            <person name="Rodriguez I.M."/>
            <person name="Rodriguez B."/>
            <person name="Murad R."/>
            <person name="Mortazavi A."/>
        </authorList>
    </citation>
    <scope>NUCLEOTIDE SEQUENCE [LARGE SCALE GENOMIC DNA]</scope>
    <source>
        <strain evidence="3 4">ALL</strain>
    </source>
</reference>
<gene>
    <name evidence="3" type="ORF">L596_019261</name>
</gene>
<proteinExistence type="predicted"/>
<sequence length="165" mass="17528">MIFLAVLLLQQLGFCVALCLACARKPKSPKGPGITPGQIQEPSTSTGGQGKDEKVLPTPPGAASASSEDKKDPANAPKKDETKETLKKKDDQNSKSKKDVKGLKGSGEPQVDKTQSPESLHSQKTDAKTDRSKMLQEESAKDMTCGSMIPSIKTMKANLKGAMDT</sequence>
<feature type="compositionally biased region" description="Basic and acidic residues" evidence="1">
    <location>
        <begin position="121"/>
        <end position="141"/>
    </location>
</feature>
<accession>A0A4U5MPV5</accession>
<keyword evidence="2" id="KW-0732">Signal</keyword>
<feature type="compositionally biased region" description="Basic and acidic residues" evidence="1">
    <location>
        <begin position="67"/>
        <end position="102"/>
    </location>
</feature>
<organism evidence="3 4">
    <name type="scientific">Steinernema carpocapsae</name>
    <name type="common">Entomopathogenic nematode</name>
    <dbReference type="NCBI Taxonomy" id="34508"/>
    <lineage>
        <taxon>Eukaryota</taxon>
        <taxon>Metazoa</taxon>
        <taxon>Ecdysozoa</taxon>
        <taxon>Nematoda</taxon>
        <taxon>Chromadorea</taxon>
        <taxon>Rhabditida</taxon>
        <taxon>Tylenchina</taxon>
        <taxon>Panagrolaimomorpha</taxon>
        <taxon>Strongyloidoidea</taxon>
        <taxon>Steinernematidae</taxon>
        <taxon>Steinernema</taxon>
    </lineage>
</organism>
<evidence type="ECO:0000313" key="4">
    <source>
        <dbReference type="Proteomes" id="UP000298663"/>
    </source>
</evidence>
<dbReference type="AlphaFoldDB" id="A0A4U5MPV5"/>
<dbReference type="EMBL" id="AZBU02000006">
    <property type="protein sequence ID" value="TKR71706.1"/>
    <property type="molecule type" value="Genomic_DNA"/>
</dbReference>
<feature type="signal peptide" evidence="2">
    <location>
        <begin position="1"/>
        <end position="17"/>
    </location>
</feature>
<name>A0A4U5MPV5_STECR</name>
<evidence type="ECO:0000256" key="1">
    <source>
        <dbReference type="SAM" id="MobiDB-lite"/>
    </source>
</evidence>
<keyword evidence="4" id="KW-1185">Reference proteome</keyword>
<dbReference type="Proteomes" id="UP000298663">
    <property type="component" value="Unassembled WGS sequence"/>
</dbReference>
<protein>
    <submittedName>
        <fullName evidence="3">Uncharacterized protein</fullName>
    </submittedName>
</protein>
<reference evidence="3 4" key="1">
    <citation type="journal article" date="2015" name="Genome Biol.">
        <title>Comparative genomics of Steinernema reveals deeply conserved gene regulatory networks.</title>
        <authorList>
            <person name="Dillman A.R."/>
            <person name="Macchietto M."/>
            <person name="Porter C.F."/>
            <person name="Rogers A."/>
            <person name="Williams B."/>
            <person name="Antoshechkin I."/>
            <person name="Lee M.M."/>
            <person name="Goodwin Z."/>
            <person name="Lu X."/>
            <person name="Lewis E.E."/>
            <person name="Goodrich-Blair H."/>
            <person name="Stock S.P."/>
            <person name="Adams B.J."/>
            <person name="Sternberg P.W."/>
            <person name="Mortazavi A."/>
        </authorList>
    </citation>
    <scope>NUCLEOTIDE SEQUENCE [LARGE SCALE GENOMIC DNA]</scope>
    <source>
        <strain evidence="3 4">ALL</strain>
    </source>
</reference>
<feature type="chain" id="PRO_5020501665" evidence="2">
    <location>
        <begin position="18"/>
        <end position="165"/>
    </location>
</feature>
<evidence type="ECO:0000313" key="3">
    <source>
        <dbReference type="EMBL" id="TKR71706.1"/>
    </source>
</evidence>
<feature type="region of interest" description="Disordered" evidence="1">
    <location>
        <begin position="27"/>
        <end position="149"/>
    </location>
</feature>
<feature type="compositionally biased region" description="Polar residues" evidence="1">
    <location>
        <begin position="37"/>
        <end position="46"/>
    </location>
</feature>
<comment type="caution">
    <text evidence="3">The sequence shown here is derived from an EMBL/GenBank/DDBJ whole genome shotgun (WGS) entry which is preliminary data.</text>
</comment>
<evidence type="ECO:0000256" key="2">
    <source>
        <dbReference type="SAM" id="SignalP"/>
    </source>
</evidence>